<feature type="compositionally biased region" description="Polar residues" evidence="1">
    <location>
        <begin position="51"/>
        <end position="62"/>
    </location>
</feature>
<dbReference type="Proteomes" id="UP001303046">
    <property type="component" value="Unassembled WGS sequence"/>
</dbReference>
<keyword evidence="3" id="KW-1185">Reference proteome</keyword>
<organism evidence="2 3">
    <name type="scientific">Necator americanus</name>
    <name type="common">Human hookworm</name>
    <dbReference type="NCBI Taxonomy" id="51031"/>
    <lineage>
        <taxon>Eukaryota</taxon>
        <taxon>Metazoa</taxon>
        <taxon>Ecdysozoa</taxon>
        <taxon>Nematoda</taxon>
        <taxon>Chromadorea</taxon>
        <taxon>Rhabditida</taxon>
        <taxon>Rhabditina</taxon>
        <taxon>Rhabditomorpha</taxon>
        <taxon>Strongyloidea</taxon>
        <taxon>Ancylostomatidae</taxon>
        <taxon>Bunostominae</taxon>
        <taxon>Necator</taxon>
    </lineage>
</organism>
<dbReference type="EMBL" id="JAVFWL010000006">
    <property type="protein sequence ID" value="KAK6765311.1"/>
    <property type="molecule type" value="Genomic_DNA"/>
</dbReference>
<feature type="region of interest" description="Disordered" evidence="1">
    <location>
        <begin position="46"/>
        <end position="88"/>
    </location>
</feature>
<evidence type="ECO:0000256" key="1">
    <source>
        <dbReference type="SAM" id="MobiDB-lite"/>
    </source>
</evidence>
<evidence type="ECO:0000313" key="2">
    <source>
        <dbReference type="EMBL" id="KAK6765311.1"/>
    </source>
</evidence>
<proteinExistence type="predicted"/>
<protein>
    <submittedName>
        <fullName evidence="2">Uncharacterized protein</fullName>
    </submittedName>
</protein>
<evidence type="ECO:0000313" key="3">
    <source>
        <dbReference type="Proteomes" id="UP001303046"/>
    </source>
</evidence>
<reference evidence="2 3" key="1">
    <citation type="submission" date="2023-08" db="EMBL/GenBank/DDBJ databases">
        <title>A Necator americanus chromosomal reference genome.</title>
        <authorList>
            <person name="Ilik V."/>
            <person name="Petrzelkova K.J."/>
            <person name="Pardy F."/>
            <person name="Fuh T."/>
            <person name="Niatou-Singa F.S."/>
            <person name="Gouil Q."/>
            <person name="Baker L."/>
            <person name="Ritchie M.E."/>
            <person name="Jex A.R."/>
            <person name="Gazzola D."/>
            <person name="Li H."/>
            <person name="Toshio Fujiwara R."/>
            <person name="Zhan B."/>
            <person name="Aroian R.V."/>
            <person name="Pafco B."/>
            <person name="Schwarz E.M."/>
        </authorList>
    </citation>
    <scope>NUCLEOTIDE SEQUENCE [LARGE SCALE GENOMIC DNA]</scope>
    <source>
        <strain evidence="2 3">Aroian</strain>
        <tissue evidence="2">Whole animal</tissue>
    </source>
</reference>
<name>A0ABR1ETV1_NECAM</name>
<sequence length="88" mass="10008">MALTATRCNERSPLTVICLKDKLSQELWLPIPSITTCTAELDELRRISNEPHGNQPHSSTNLPHRMGNKVPISATKKWKSCLKEEKRQ</sequence>
<comment type="caution">
    <text evidence="2">The sequence shown here is derived from an EMBL/GenBank/DDBJ whole genome shotgun (WGS) entry which is preliminary data.</text>
</comment>
<gene>
    <name evidence="2" type="primary">Necator_chrX.g25466</name>
    <name evidence="2" type="ORF">RB195_025300</name>
</gene>
<accession>A0ABR1ETV1</accession>